<name>A0ACB8EPG8_9SAUR</name>
<organism evidence="1 2">
    <name type="scientific">Sphaerodactylus townsendi</name>
    <dbReference type="NCBI Taxonomy" id="933632"/>
    <lineage>
        <taxon>Eukaryota</taxon>
        <taxon>Metazoa</taxon>
        <taxon>Chordata</taxon>
        <taxon>Craniata</taxon>
        <taxon>Vertebrata</taxon>
        <taxon>Euteleostomi</taxon>
        <taxon>Lepidosauria</taxon>
        <taxon>Squamata</taxon>
        <taxon>Bifurcata</taxon>
        <taxon>Gekkota</taxon>
        <taxon>Sphaerodactylidae</taxon>
        <taxon>Sphaerodactylus</taxon>
    </lineage>
</organism>
<sequence length="121" mass="13477">MCPSRITLLFLSTPCVIECVQLTLYHPLSSGGCGGVPPLIEKLELLLWLQFMFTGVPLRSKMLFLNGPFANPEIDVSELLVYSYGKMHASQVRMCITVPQGSYFILRSDWGAILLSKNPNI</sequence>
<keyword evidence="2" id="KW-1185">Reference proteome</keyword>
<proteinExistence type="predicted"/>
<dbReference type="Proteomes" id="UP000827872">
    <property type="component" value="Linkage Group LG07"/>
</dbReference>
<comment type="caution">
    <text evidence="1">The sequence shown here is derived from an EMBL/GenBank/DDBJ whole genome shotgun (WGS) entry which is preliminary data.</text>
</comment>
<dbReference type="EMBL" id="CM037620">
    <property type="protein sequence ID" value="KAH7994471.1"/>
    <property type="molecule type" value="Genomic_DNA"/>
</dbReference>
<reference evidence="1" key="1">
    <citation type="submission" date="2021-08" db="EMBL/GenBank/DDBJ databases">
        <title>The first chromosome-level gecko genome reveals the dynamic sex chromosomes of Neotropical dwarf geckos (Sphaerodactylidae: Sphaerodactylus).</title>
        <authorList>
            <person name="Pinto B.J."/>
            <person name="Keating S.E."/>
            <person name="Gamble T."/>
        </authorList>
    </citation>
    <scope>NUCLEOTIDE SEQUENCE</scope>
    <source>
        <strain evidence="1">TG3544</strain>
    </source>
</reference>
<evidence type="ECO:0000313" key="2">
    <source>
        <dbReference type="Proteomes" id="UP000827872"/>
    </source>
</evidence>
<accession>A0ACB8EPG8</accession>
<protein>
    <submittedName>
        <fullName evidence="1">Uncharacterized protein</fullName>
    </submittedName>
</protein>
<evidence type="ECO:0000313" key="1">
    <source>
        <dbReference type="EMBL" id="KAH7994471.1"/>
    </source>
</evidence>
<gene>
    <name evidence="1" type="ORF">K3G42_007936</name>
</gene>